<sequence>GAIGDSSGGVEKVDTTCGSCVGGSGSRGAAEVARLGALISHHIEIGGVGAERGTGRAVRHSSQWVQLVNARVCSSGCHSRSRGRCSSRGRGGCPEAAAHCSSCRRSASCISSALSRSGALRIGEAAWNRITVTIGEAGDAQGESGKKGEDEE</sequence>
<organism evidence="1 2">
    <name type="scientific">Pristionchus mayeri</name>
    <dbReference type="NCBI Taxonomy" id="1317129"/>
    <lineage>
        <taxon>Eukaryota</taxon>
        <taxon>Metazoa</taxon>
        <taxon>Ecdysozoa</taxon>
        <taxon>Nematoda</taxon>
        <taxon>Chromadorea</taxon>
        <taxon>Rhabditida</taxon>
        <taxon>Rhabditina</taxon>
        <taxon>Diplogasteromorpha</taxon>
        <taxon>Diplogasteroidea</taxon>
        <taxon>Neodiplogasteridae</taxon>
        <taxon>Pristionchus</taxon>
    </lineage>
</organism>
<protein>
    <submittedName>
        <fullName evidence="1">Uncharacterized protein</fullName>
    </submittedName>
</protein>
<evidence type="ECO:0000313" key="1">
    <source>
        <dbReference type="EMBL" id="GMR47094.1"/>
    </source>
</evidence>
<comment type="caution">
    <text evidence="1">The sequence shown here is derived from an EMBL/GenBank/DDBJ whole genome shotgun (WGS) entry which is preliminary data.</text>
</comment>
<dbReference type="AlphaFoldDB" id="A0AAN5CML0"/>
<evidence type="ECO:0000313" key="2">
    <source>
        <dbReference type="Proteomes" id="UP001328107"/>
    </source>
</evidence>
<gene>
    <name evidence="1" type="ORF">PMAYCL1PPCAC_17289</name>
</gene>
<accession>A0AAN5CML0</accession>
<feature type="non-terminal residue" evidence="1">
    <location>
        <position position="1"/>
    </location>
</feature>
<keyword evidence="2" id="KW-1185">Reference proteome</keyword>
<dbReference type="Proteomes" id="UP001328107">
    <property type="component" value="Unassembled WGS sequence"/>
</dbReference>
<reference evidence="2" key="1">
    <citation type="submission" date="2022-10" db="EMBL/GenBank/DDBJ databases">
        <title>Genome assembly of Pristionchus species.</title>
        <authorList>
            <person name="Yoshida K."/>
            <person name="Sommer R.J."/>
        </authorList>
    </citation>
    <scope>NUCLEOTIDE SEQUENCE [LARGE SCALE GENOMIC DNA]</scope>
    <source>
        <strain evidence="2">RS5460</strain>
    </source>
</reference>
<dbReference type="EMBL" id="BTRK01000004">
    <property type="protein sequence ID" value="GMR47094.1"/>
    <property type="molecule type" value="Genomic_DNA"/>
</dbReference>
<proteinExistence type="predicted"/>
<name>A0AAN5CML0_9BILA</name>
<feature type="non-terminal residue" evidence="1">
    <location>
        <position position="152"/>
    </location>
</feature>